<gene>
    <name evidence="1" type="ORF">H3V53_12135</name>
</gene>
<dbReference type="Proteomes" id="UP001386437">
    <property type="component" value="Unassembled WGS sequence"/>
</dbReference>
<protein>
    <submittedName>
        <fullName evidence="1">Uncharacterized protein</fullName>
    </submittedName>
</protein>
<dbReference type="EMBL" id="JACFYJ010000015">
    <property type="protein sequence ID" value="MEI5997918.1"/>
    <property type="molecule type" value="Genomic_DNA"/>
</dbReference>
<accession>A0ABU8IQN0</accession>
<proteinExistence type="predicted"/>
<evidence type="ECO:0000313" key="2">
    <source>
        <dbReference type="Proteomes" id="UP001386437"/>
    </source>
</evidence>
<organism evidence="1 2">
    <name type="scientific">Paraburkholderia bengalensis</name>
    <dbReference type="NCBI Taxonomy" id="2747562"/>
    <lineage>
        <taxon>Bacteria</taxon>
        <taxon>Pseudomonadati</taxon>
        <taxon>Pseudomonadota</taxon>
        <taxon>Betaproteobacteria</taxon>
        <taxon>Burkholderiales</taxon>
        <taxon>Burkholderiaceae</taxon>
        <taxon>Paraburkholderia</taxon>
    </lineage>
</organism>
<reference evidence="1 2" key="1">
    <citation type="journal article" date="2022" name="Arch. Microbiol.">
        <title>Paraburkholderia bengalensis sp. nov. isolated from roots of Oryza sativa, IR64.</title>
        <authorList>
            <person name="Nag P."/>
            <person name="Mondal N."/>
            <person name="Sarkar J."/>
            <person name="Das S."/>
        </authorList>
    </citation>
    <scope>NUCLEOTIDE SEQUENCE [LARGE SCALE GENOMIC DNA]</scope>
    <source>
        <strain evidence="1 2">IR64_4_BI</strain>
    </source>
</reference>
<evidence type="ECO:0000313" key="1">
    <source>
        <dbReference type="EMBL" id="MEI5997918.1"/>
    </source>
</evidence>
<sequence length="178" mass="20360">MSLSAEVTAEEANDYGLKRDVYDVRPVRYIENESAHGWTFKFYGINAKHVDGNDIVDAGLLKAAKAVVWDQVLNKPLLSKNSHKTGFAVLHQGRLGNWLLVDWWSHDVLWKQILFRSDSIKDPVFTKDPNAVVACTWEIPLIAFERDHWVRNVQKIDQGTDAKDAIDRYLKAHFNADV</sequence>
<comment type="caution">
    <text evidence="1">The sequence shown here is derived from an EMBL/GenBank/DDBJ whole genome shotgun (WGS) entry which is preliminary data.</text>
</comment>
<keyword evidence="2" id="KW-1185">Reference proteome</keyword>
<name>A0ABU8IQN0_9BURK</name>
<dbReference type="RefSeq" id="WP_336598128.1">
    <property type="nucleotide sequence ID" value="NZ_JACFYJ010000015.1"/>
</dbReference>